<evidence type="ECO:0000313" key="2">
    <source>
        <dbReference type="EMBL" id="RBO80207.1"/>
    </source>
</evidence>
<keyword evidence="3" id="KW-1185">Reference proteome</keyword>
<dbReference type="AlphaFoldDB" id="A0A366CWT9"/>
<comment type="caution">
    <text evidence="2">The sequence shown here is derived from an EMBL/GenBank/DDBJ whole genome shotgun (WGS) entry which is preliminary data.</text>
</comment>
<name>A0A366CWT9_9GAMM</name>
<reference evidence="2 3" key="1">
    <citation type="submission" date="2018-06" db="EMBL/GenBank/DDBJ databases">
        <title>Genomic Encyclopedia of Type Strains, Phase III (KMG-III): the genomes of soil and plant-associated and newly described type strains.</title>
        <authorList>
            <person name="Whitman W."/>
        </authorList>
    </citation>
    <scope>NUCLEOTIDE SEQUENCE [LARGE SCALE GENOMIC DNA]</scope>
    <source>
        <strain evidence="2 3">CECT 7732</strain>
    </source>
</reference>
<evidence type="ECO:0000313" key="3">
    <source>
        <dbReference type="Proteomes" id="UP000252086"/>
    </source>
</evidence>
<feature type="transmembrane region" description="Helical" evidence="1">
    <location>
        <begin position="28"/>
        <end position="47"/>
    </location>
</feature>
<dbReference type="RefSeq" id="WP_113875294.1">
    <property type="nucleotide sequence ID" value="NZ_QNRF01000008.1"/>
</dbReference>
<gene>
    <name evidence="2" type="ORF">DFP76_10870</name>
</gene>
<keyword evidence="1" id="KW-0472">Membrane</keyword>
<accession>A0A366CWT9</accession>
<evidence type="ECO:0000256" key="1">
    <source>
        <dbReference type="SAM" id="Phobius"/>
    </source>
</evidence>
<proteinExistence type="predicted"/>
<keyword evidence="1" id="KW-1133">Transmembrane helix</keyword>
<sequence length="120" mass="14860">MWLGYDKPLPERPPITPKKKHIKKRTSLFFLFVFFLFLGDRFFLRWFSTEISYFYYVIIFLTLATFGPLSIFVTLSFRFSVNDPYFMNVFRKLDEGFIRIYPFLVWQECWDNKFEREKRD</sequence>
<dbReference type="Proteomes" id="UP000252086">
    <property type="component" value="Unassembled WGS sequence"/>
</dbReference>
<keyword evidence="1" id="KW-0812">Transmembrane</keyword>
<dbReference type="EMBL" id="QNRF01000008">
    <property type="protein sequence ID" value="RBO80207.1"/>
    <property type="molecule type" value="Genomic_DNA"/>
</dbReference>
<protein>
    <submittedName>
        <fullName evidence="2">Uncharacterized protein</fullName>
    </submittedName>
</protein>
<feature type="transmembrane region" description="Helical" evidence="1">
    <location>
        <begin position="53"/>
        <end position="77"/>
    </location>
</feature>
<organism evidence="2 3">
    <name type="scientific">Marinomonas aquiplantarum</name>
    <dbReference type="NCBI Taxonomy" id="491951"/>
    <lineage>
        <taxon>Bacteria</taxon>
        <taxon>Pseudomonadati</taxon>
        <taxon>Pseudomonadota</taxon>
        <taxon>Gammaproteobacteria</taxon>
        <taxon>Oceanospirillales</taxon>
        <taxon>Oceanospirillaceae</taxon>
        <taxon>Marinomonas</taxon>
    </lineage>
</organism>